<dbReference type="CDD" id="cd02440">
    <property type="entry name" value="AdoMet_MTases"/>
    <property type="match status" value="1"/>
</dbReference>
<evidence type="ECO:0000256" key="9">
    <source>
        <dbReference type="SAM" id="MobiDB-lite"/>
    </source>
</evidence>
<evidence type="ECO:0000256" key="8">
    <source>
        <dbReference type="ARBA" id="ARBA00048428"/>
    </source>
</evidence>
<dbReference type="Gene3D" id="3.40.50.150">
    <property type="entry name" value="Vaccinia Virus protein VP39"/>
    <property type="match status" value="1"/>
</dbReference>
<evidence type="ECO:0000256" key="2">
    <source>
        <dbReference type="ARBA" id="ARBA00022691"/>
    </source>
</evidence>
<dbReference type="EMBL" id="QGMK01001636">
    <property type="protein sequence ID" value="TVY65694.1"/>
    <property type="molecule type" value="Genomic_DNA"/>
</dbReference>
<evidence type="ECO:0000256" key="5">
    <source>
        <dbReference type="ARBA" id="ARBA00034545"/>
    </source>
</evidence>
<dbReference type="GO" id="GO:0030791">
    <property type="term" value="F:arsenite methyltransferase activity"/>
    <property type="evidence" value="ECO:0007669"/>
    <property type="project" value="UniProtKB-EC"/>
</dbReference>
<dbReference type="InterPro" id="IPR026669">
    <property type="entry name" value="Arsenite_MeTrfase-like"/>
</dbReference>
<name>A0A8T9BXT9_9HELO</name>
<comment type="caution">
    <text evidence="11">The sequence shown here is derived from an EMBL/GenBank/DDBJ whole genome shotgun (WGS) entry which is preliminary data.</text>
</comment>
<evidence type="ECO:0000259" key="10">
    <source>
        <dbReference type="Pfam" id="PF13847"/>
    </source>
</evidence>
<accession>A0A8T9BXT9</accession>
<gene>
    <name evidence="11" type="primary">arsM</name>
    <name evidence="11" type="ORF">LSUE1_G006660</name>
</gene>
<dbReference type="OrthoDB" id="66144at2759"/>
<evidence type="ECO:0000256" key="4">
    <source>
        <dbReference type="ARBA" id="ARBA00034521"/>
    </source>
</evidence>
<protein>
    <recommendedName>
        <fullName evidence="5">Arsenite methyltransferase</fullName>
        <ecNumber evidence="4">2.1.1.137</ecNumber>
    </recommendedName>
</protein>
<dbReference type="PANTHER" id="PTHR43675">
    <property type="entry name" value="ARSENITE METHYLTRANSFERASE"/>
    <property type="match status" value="1"/>
</dbReference>
<comment type="catalytic activity">
    <reaction evidence="7">
        <text>arsenic triglutathione + 2 [thioredoxin]-dithiol + 2 S-adenosyl-L-methionine + H2O = dimethylarsinous acid + 2 [thioredoxin]-disulfide + 3 glutathione + 2 S-adenosyl-L-homocysteine + 2 H(+)</text>
        <dbReference type="Rhea" id="RHEA:69464"/>
        <dbReference type="Rhea" id="RHEA-COMP:10698"/>
        <dbReference type="Rhea" id="RHEA-COMP:10700"/>
        <dbReference type="ChEBI" id="CHEBI:15377"/>
        <dbReference type="ChEBI" id="CHEBI:15378"/>
        <dbReference type="ChEBI" id="CHEBI:23808"/>
        <dbReference type="ChEBI" id="CHEBI:29950"/>
        <dbReference type="ChEBI" id="CHEBI:50058"/>
        <dbReference type="ChEBI" id="CHEBI:57856"/>
        <dbReference type="ChEBI" id="CHEBI:57925"/>
        <dbReference type="ChEBI" id="CHEBI:59789"/>
        <dbReference type="ChEBI" id="CHEBI:183640"/>
        <dbReference type="EC" id="2.1.1.137"/>
    </reaction>
</comment>
<dbReference type="EC" id="2.1.1.137" evidence="4"/>
<dbReference type="PANTHER" id="PTHR43675:SF8">
    <property type="entry name" value="ARSENITE METHYLTRANSFERASE"/>
    <property type="match status" value="1"/>
</dbReference>
<dbReference type="GO" id="GO:0032259">
    <property type="term" value="P:methylation"/>
    <property type="evidence" value="ECO:0007669"/>
    <property type="project" value="UniProtKB-KW"/>
</dbReference>
<evidence type="ECO:0000313" key="12">
    <source>
        <dbReference type="Proteomes" id="UP000469558"/>
    </source>
</evidence>
<evidence type="ECO:0000256" key="3">
    <source>
        <dbReference type="ARBA" id="ARBA00034487"/>
    </source>
</evidence>
<proteinExistence type="inferred from homology"/>
<dbReference type="InterPro" id="IPR029063">
    <property type="entry name" value="SAM-dependent_MTases_sf"/>
</dbReference>
<feature type="region of interest" description="Disordered" evidence="9">
    <location>
        <begin position="222"/>
        <end position="256"/>
    </location>
</feature>
<keyword evidence="1" id="KW-0808">Transferase</keyword>
<dbReference type="InterPro" id="IPR025714">
    <property type="entry name" value="Methyltranfer_dom"/>
</dbReference>
<evidence type="ECO:0000256" key="1">
    <source>
        <dbReference type="ARBA" id="ARBA00022679"/>
    </source>
</evidence>
<keyword evidence="11" id="KW-0489">Methyltransferase</keyword>
<dbReference type="AlphaFoldDB" id="A0A8T9BXT9"/>
<comment type="catalytic activity">
    <reaction evidence="8">
        <text>arsenic triglutathione + 3 [thioredoxin]-dithiol + 3 S-adenosyl-L-methionine = trimethylarsine + 3 [thioredoxin]-disulfide + 3 glutathione + 3 S-adenosyl-L-homocysteine + 3 H(+)</text>
        <dbReference type="Rhea" id="RHEA:69432"/>
        <dbReference type="Rhea" id="RHEA-COMP:10698"/>
        <dbReference type="Rhea" id="RHEA-COMP:10700"/>
        <dbReference type="ChEBI" id="CHEBI:15378"/>
        <dbReference type="ChEBI" id="CHEBI:27130"/>
        <dbReference type="ChEBI" id="CHEBI:29950"/>
        <dbReference type="ChEBI" id="CHEBI:50058"/>
        <dbReference type="ChEBI" id="CHEBI:57856"/>
        <dbReference type="ChEBI" id="CHEBI:57925"/>
        <dbReference type="ChEBI" id="CHEBI:59789"/>
        <dbReference type="ChEBI" id="CHEBI:183640"/>
        <dbReference type="EC" id="2.1.1.137"/>
    </reaction>
</comment>
<evidence type="ECO:0000256" key="7">
    <source>
        <dbReference type="ARBA" id="ARBA00047943"/>
    </source>
</evidence>
<keyword evidence="12" id="KW-1185">Reference proteome</keyword>
<sequence>MPSITTQAVVDHYSSLALDKTPKNSEHSQKVAESFGYAASDLTEIPSGANLGVSCGNPLAIASLKPGEVVLDLGSGAGFDVFQAARKVGPHGLAIGIDMSVAMLDRANKNAAKSFVTNVQFILAPITDVPLQSQSVDCAISNCVINLLPSPEKLLCFKEVHRLLKAGGRLAISDILAKKEFPEELKRDMGLYVGCISGASLVSEYEGWLKGAGFQEQVLDDEQSATPSGISGSKADDRASCCSPAELVGPSEETSERVADIDFNEWVSELHPSDV</sequence>
<keyword evidence="2" id="KW-0949">S-adenosyl-L-methionine</keyword>
<comment type="similarity">
    <text evidence="3">Belongs to the methyltransferase superfamily. Arsenite methyltransferase family.</text>
</comment>
<dbReference type="Pfam" id="PF13847">
    <property type="entry name" value="Methyltransf_31"/>
    <property type="match status" value="1"/>
</dbReference>
<organism evidence="11 12">
    <name type="scientific">Lachnellula suecica</name>
    <dbReference type="NCBI Taxonomy" id="602035"/>
    <lineage>
        <taxon>Eukaryota</taxon>
        <taxon>Fungi</taxon>
        <taxon>Dikarya</taxon>
        <taxon>Ascomycota</taxon>
        <taxon>Pezizomycotina</taxon>
        <taxon>Leotiomycetes</taxon>
        <taxon>Helotiales</taxon>
        <taxon>Lachnaceae</taxon>
        <taxon>Lachnellula</taxon>
    </lineage>
</organism>
<reference evidence="11 12" key="1">
    <citation type="submission" date="2018-05" db="EMBL/GenBank/DDBJ databases">
        <title>Genome sequencing and assembly of the regulated plant pathogen Lachnellula willkommii and related sister species for the development of diagnostic species identification markers.</title>
        <authorList>
            <person name="Giroux E."/>
            <person name="Bilodeau G."/>
        </authorList>
    </citation>
    <scope>NUCLEOTIDE SEQUENCE [LARGE SCALE GENOMIC DNA]</scope>
    <source>
        <strain evidence="11 12">CBS 268.59</strain>
    </source>
</reference>
<evidence type="ECO:0000256" key="6">
    <source>
        <dbReference type="ARBA" id="ARBA00047941"/>
    </source>
</evidence>
<dbReference type="SUPFAM" id="SSF53335">
    <property type="entry name" value="S-adenosyl-L-methionine-dependent methyltransferases"/>
    <property type="match status" value="1"/>
</dbReference>
<comment type="catalytic activity">
    <reaction evidence="6">
        <text>arsenic triglutathione + [thioredoxin]-dithiol + S-adenosyl-L-methionine + 2 H2O = methylarsonous acid + [thioredoxin]-disulfide + 3 glutathione + S-adenosyl-L-homocysteine + H(+)</text>
        <dbReference type="Rhea" id="RHEA:69460"/>
        <dbReference type="Rhea" id="RHEA-COMP:10698"/>
        <dbReference type="Rhea" id="RHEA-COMP:10700"/>
        <dbReference type="ChEBI" id="CHEBI:15377"/>
        <dbReference type="ChEBI" id="CHEBI:15378"/>
        <dbReference type="ChEBI" id="CHEBI:17826"/>
        <dbReference type="ChEBI" id="CHEBI:29950"/>
        <dbReference type="ChEBI" id="CHEBI:50058"/>
        <dbReference type="ChEBI" id="CHEBI:57856"/>
        <dbReference type="ChEBI" id="CHEBI:57925"/>
        <dbReference type="ChEBI" id="CHEBI:59789"/>
        <dbReference type="ChEBI" id="CHEBI:183640"/>
        <dbReference type="EC" id="2.1.1.137"/>
    </reaction>
</comment>
<feature type="domain" description="Methyltransferase" evidence="10">
    <location>
        <begin position="65"/>
        <end position="212"/>
    </location>
</feature>
<evidence type="ECO:0000313" key="11">
    <source>
        <dbReference type="EMBL" id="TVY65694.1"/>
    </source>
</evidence>
<dbReference type="Proteomes" id="UP000469558">
    <property type="component" value="Unassembled WGS sequence"/>
</dbReference>